<dbReference type="InterPro" id="IPR038507">
    <property type="entry name" value="YcnI-like_sf"/>
</dbReference>
<dbReference type="PROSITE" id="PS51318">
    <property type="entry name" value="TAT"/>
    <property type="match status" value="1"/>
</dbReference>
<organism evidence="5 6">
    <name type="scientific">Pseudonocardia charpentierae</name>
    <dbReference type="NCBI Taxonomy" id="3075545"/>
    <lineage>
        <taxon>Bacteria</taxon>
        <taxon>Bacillati</taxon>
        <taxon>Actinomycetota</taxon>
        <taxon>Actinomycetes</taxon>
        <taxon>Pseudonocardiales</taxon>
        <taxon>Pseudonocardiaceae</taxon>
        <taxon>Pseudonocardia</taxon>
    </lineage>
</organism>
<evidence type="ECO:0000259" key="4">
    <source>
        <dbReference type="Pfam" id="PF07987"/>
    </source>
</evidence>
<dbReference type="InterPro" id="IPR012533">
    <property type="entry name" value="YcnI-copper_dom"/>
</dbReference>
<dbReference type="EMBL" id="JAVREJ010000001">
    <property type="protein sequence ID" value="MDT0348369.1"/>
    <property type="molecule type" value="Genomic_DNA"/>
</dbReference>
<dbReference type="Gene3D" id="2.60.40.2230">
    <property type="entry name" value="Uncharacterised protein YcnI-like PF07987, DUF1775"/>
    <property type="match status" value="1"/>
</dbReference>
<sequence length="262" mass="26676">MSRTSARRRALRLSTVLSVAATAAVLGAAPAFAHVTAQPGEAAQGGYSVVSLRVPNESDTAGTVKLEVTLPADHPLSSVRTTPVPGWTATMTKAAVNPPVQVGERTVSEAVRTVTWTANPGTRIGPGEFLEFPLSVGPLPTGVDELALPAVQTYDDGEVVAWDQPMNPDGSEPERPAPTLALTPATGESGGHAAMTPTDTAVQTPATDTTDDTARWLAGAGLLVGALGLGVGGGAVLRTRRASGADRPAAAAPEREHSEAGR</sequence>
<dbReference type="CDD" id="cd08545">
    <property type="entry name" value="YcnI_like"/>
    <property type="match status" value="1"/>
</dbReference>
<dbReference type="RefSeq" id="WP_311554260.1">
    <property type="nucleotide sequence ID" value="NZ_JAVREJ010000001.1"/>
</dbReference>
<keyword evidence="6" id="KW-1185">Reference proteome</keyword>
<feature type="region of interest" description="Disordered" evidence="1">
    <location>
        <begin position="241"/>
        <end position="262"/>
    </location>
</feature>
<reference evidence="6" key="1">
    <citation type="submission" date="2023-07" db="EMBL/GenBank/DDBJ databases">
        <title>30 novel species of actinomycetes from the DSMZ collection.</title>
        <authorList>
            <person name="Nouioui I."/>
        </authorList>
    </citation>
    <scope>NUCLEOTIDE SEQUENCE [LARGE SCALE GENOMIC DNA]</scope>
    <source>
        <strain evidence="6">DSM 45834</strain>
    </source>
</reference>
<dbReference type="Pfam" id="PF07987">
    <property type="entry name" value="DUF1775"/>
    <property type="match status" value="1"/>
</dbReference>
<keyword evidence="2" id="KW-0472">Membrane</keyword>
<dbReference type="InterPro" id="IPR006311">
    <property type="entry name" value="TAT_signal"/>
</dbReference>
<name>A0ABU2N6Q1_9PSEU</name>
<feature type="domain" description="YncI copper-binding" evidence="4">
    <location>
        <begin position="34"/>
        <end position="182"/>
    </location>
</feature>
<accession>A0ABU2N6Q1</accession>
<evidence type="ECO:0000256" key="3">
    <source>
        <dbReference type="SAM" id="SignalP"/>
    </source>
</evidence>
<proteinExistence type="predicted"/>
<feature type="transmembrane region" description="Helical" evidence="2">
    <location>
        <begin position="216"/>
        <end position="237"/>
    </location>
</feature>
<feature type="region of interest" description="Disordered" evidence="1">
    <location>
        <begin position="165"/>
        <end position="207"/>
    </location>
</feature>
<evidence type="ECO:0000313" key="6">
    <source>
        <dbReference type="Proteomes" id="UP001183202"/>
    </source>
</evidence>
<gene>
    <name evidence="5" type="ORF">RM445_02390</name>
</gene>
<keyword evidence="2" id="KW-0812">Transmembrane</keyword>
<feature type="signal peptide" evidence="3">
    <location>
        <begin position="1"/>
        <end position="33"/>
    </location>
</feature>
<protein>
    <submittedName>
        <fullName evidence="5">YcnI family protein</fullName>
    </submittedName>
</protein>
<dbReference type="Proteomes" id="UP001183202">
    <property type="component" value="Unassembled WGS sequence"/>
</dbReference>
<feature type="compositionally biased region" description="Low complexity" evidence="1">
    <location>
        <begin position="196"/>
        <end position="207"/>
    </location>
</feature>
<keyword evidence="2" id="KW-1133">Transmembrane helix</keyword>
<feature type="chain" id="PRO_5046157548" evidence="3">
    <location>
        <begin position="34"/>
        <end position="262"/>
    </location>
</feature>
<evidence type="ECO:0000313" key="5">
    <source>
        <dbReference type="EMBL" id="MDT0348369.1"/>
    </source>
</evidence>
<comment type="caution">
    <text evidence="5">The sequence shown here is derived from an EMBL/GenBank/DDBJ whole genome shotgun (WGS) entry which is preliminary data.</text>
</comment>
<keyword evidence="3" id="KW-0732">Signal</keyword>
<evidence type="ECO:0000256" key="2">
    <source>
        <dbReference type="SAM" id="Phobius"/>
    </source>
</evidence>
<evidence type="ECO:0000256" key="1">
    <source>
        <dbReference type="SAM" id="MobiDB-lite"/>
    </source>
</evidence>
<feature type="compositionally biased region" description="Basic and acidic residues" evidence="1">
    <location>
        <begin position="253"/>
        <end position="262"/>
    </location>
</feature>